<feature type="compositionally biased region" description="Pro residues" evidence="1">
    <location>
        <begin position="8"/>
        <end position="52"/>
    </location>
</feature>
<evidence type="ECO:0000313" key="3">
    <source>
        <dbReference type="EMBL" id="KAF2307396.1"/>
    </source>
</evidence>
<reference evidence="3 4" key="1">
    <citation type="journal article" date="2020" name="Mol. Plant">
        <title>The Chromosome-Based Rubber Tree Genome Provides New Insights into Spurge Genome Evolution and Rubber Biosynthesis.</title>
        <authorList>
            <person name="Liu J."/>
            <person name="Shi C."/>
            <person name="Shi C.C."/>
            <person name="Li W."/>
            <person name="Zhang Q.J."/>
            <person name="Zhang Y."/>
            <person name="Li K."/>
            <person name="Lu H.F."/>
            <person name="Shi C."/>
            <person name="Zhu S.T."/>
            <person name="Xiao Z.Y."/>
            <person name="Nan H."/>
            <person name="Yue Y."/>
            <person name="Zhu X.G."/>
            <person name="Wu Y."/>
            <person name="Hong X.N."/>
            <person name="Fan G.Y."/>
            <person name="Tong Y."/>
            <person name="Zhang D."/>
            <person name="Mao C.L."/>
            <person name="Liu Y.L."/>
            <person name="Hao S.J."/>
            <person name="Liu W.Q."/>
            <person name="Lv M.Q."/>
            <person name="Zhang H.B."/>
            <person name="Liu Y."/>
            <person name="Hu-Tang G.R."/>
            <person name="Wang J.P."/>
            <person name="Wang J.H."/>
            <person name="Sun Y.H."/>
            <person name="Ni S.B."/>
            <person name="Chen W.B."/>
            <person name="Zhang X.C."/>
            <person name="Jiao Y.N."/>
            <person name="Eichler E.E."/>
            <person name="Li G.H."/>
            <person name="Liu X."/>
            <person name="Gao L.Z."/>
        </authorList>
    </citation>
    <scope>NUCLEOTIDE SEQUENCE [LARGE SCALE GENOMIC DNA]</scope>
    <source>
        <strain evidence="4">cv. GT1</strain>
        <tissue evidence="3">Leaf</tissue>
    </source>
</reference>
<dbReference type="InterPro" id="IPR011205">
    <property type="entry name" value="UCP015417_vWA"/>
</dbReference>
<comment type="caution">
    <text evidence="3">The sequence shown here is derived from an EMBL/GenBank/DDBJ whole genome shotgun (WGS) entry which is preliminary data.</text>
</comment>
<gene>
    <name evidence="3" type="ORF">GH714_026856</name>
</gene>
<keyword evidence="4" id="KW-1185">Reference proteome</keyword>
<dbReference type="PANTHER" id="PTHR31373:SF17">
    <property type="entry name" value="OS06G0652100 PROTEIN"/>
    <property type="match status" value="1"/>
</dbReference>
<dbReference type="AlphaFoldDB" id="A0A6A6M541"/>
<evidence type="ECO:0000256" key="1">
    <source>
        <dbReference type="SAM" id="MobiDB-lite"/>
    </source>
</evidence>
<dbReference type="Proteomes" id="UP000467840">
    <property type="component" value="Chromosome 9"/>
</dbReference>
<dbReference type="InterPro" id="IPR058580">
    <property type="entry name" value="DUF2828"/>
</dbReference>
<evidence type="ECO:0000259" key="2">
    <source>
        <dbReference type="Pfam" id="PF11443"/>
    </source>
</evidence>
<evidence type="ECO:0000313" key="4">
    <source>
        <dbReference type="Proteomes" id="UP000467840"/>
    </source>
</evidence>
<sequence length="211" mass="23540">MSYQRLDYPPPPPPPPPGPPPPYPPPGYPPPGYPPPPPPPPGAPYPPPPPPGYQEYFYEGYPPHPPPSMENRQEDTGCSSFLKGCKTHGVSDPFMDLMVANFNEATVASMRPPPMGHTEKSSPTYLSSGNPCLDFFFHVVPNTPPDSIRKRLHDAWQQNPLTTLKLICNLRGVRGTGKSDKEGFYAATLWLHEFHPKTLACYFIFCEFWLL</sequence>
<feature type="domain" description="DUF2828" evidence="2">
    <location>
        <begin position="118"/>
        <end position="201"/>
    </location>
</feature>
<dbReference type="EMBL" id="JAAGAX010000008">
    <property type="protein sequence ID" value="KAF2307396.1"/>
    <property type="molecule type" value="Genomic_DNA"/>
</dbReference>
<organism evidence="3 4">
    <name type="scientific">Hevea brasiliensis</name>
    <name type="common">Para rubber tree</name>
    <name type="synonym">Siphonia brasiliensis</name>
    <dbReference type="NCBI Taxonomy" id="3981"/>
    <lineage>
        <taxon>Eukaryota</taxon>
        <taxon>Viridiplantae</taxon>
        <taxon>Streptophyta</taxon>
        <taxon>Embryophyta</taxon>
        <taxon>Tracheophyta</taxon>
        <taxon>Spermatophyta</taxon>
        <taxon>Magnoliopsida</taxon>
        <taxon>eudicotyledons</taxon>
        <taxon>Gunneridae</taxon>
        <taxon>Pentapetalae</taxon>
        <taxon>rosids</taxon>
        <taxon>fabids</taxon>
        <taxon>Malpighiales</taxon>
        <taxon>Euphorbiaceae</taxon>
        <taxon>Crotonoideae</taxon>
        <taxon>Micrandreae</taxon>
        <taxon>Hevea</taxon>
    </lineage>
</organism>
<protein>
    <recommendedName>
        <fullName evidence="2">DUF2828 domain-containing protein</fullName>
    </recommendedName>
</protein>
<proteinExistence type="predicted"/>
<accession>A0A6A6M541</accession>
<name>A0A6A6M541_HEVBR</name>
<feature type="region of interest" description="Disordered" evidence="1">
    <location>
        <begin position="1"/>
        <end position="77"/>
    </location>
</feature>
<dbReference type="Pfam" id="PF11443">
    <property type="entry name" value="DUF2828"/>
    <property type="match status" value="1"/>
</dbReference>
<dbReference type="PANTHER" id="PTHR31373">
    <property type="entry name" value="OS06G0652100 PROTEIN"/>
    <property type="match status" value="1"/>
</dbReference>